<sequence length="168" mass="18488">MVVRRVFHLGFHSSSGSRRQTRIGSSIRRRRASIHSSHNVRHLLGRRARVNGSRGSHVGRGRHVVRRRRDLVHDVSHGSRVQTGVGSGSCSRGSSVHRFGHVRSLRCSRSVVECGGGSDVSRVRHLFGRLNHFADDVGHGGRLETGFGGGKRSRVAVVHGGRDFQRLA</sequence>
<reference evidence="2" key="1">
    <citation type="submission" date="2013-12" db="EMBL/GenBank/DDBJ databases">
        <title>The Genome Sequence of Aphanomyces astaci APO3.</title>
        <authorList>
            <consortium name="The Broad Institute Genomics Platform"/>
            <person name="Russ C."/>
            <person name="Tyler B."/>
            <person name="van West P."/>
            <person name="Dieguez-Uribeondo J."/>
            <person name="Young S.K."/>
            <person name="Zeng Q."/>
            <person name="Gargeya S."/>
            <person name="Fitzgerald M."/>
            <person name="Abouelleil A."/>
            <person name="Alvarado L."/>
            <person name="Chapman S.B."/>
            <person name="Gainer-Dewar J."/>
            <person name="Goldberg J."/>
            <person name="Griggs A."/>
            <person name="Gujja S."/>
            <person name="Hansen M."/>
            <person name="Howarth C."/>
            <person name="Imamovic A."/>
            <person name="Ireland A."/>
            <person name="Larimer J."/>
            <person name="McCowan C."/>
            <person name="Murphy C."/>
            <person name="Pearson M."/>
            <person name="Poon T.W."/>
            <person name="Priest M."/>
            <person name="Roberts A."/>
            <person name="Saif S."/>
            <person name="Shea T."/>
            <person name="Sykes S."/>
            <person name="Wortman J."/>
            <person name="Nusbaum C."/>
            <person name="Birren B."/>
        </authorList>
    </citation>
    <scope>NUCLEOTIDE SEQUENCE [LARGE SCALE GENOMIC DNA]</scope>
    <source>
        <strain evidence="2">APO3</strain>
    </source>
</reference>
<evidence type="ECO:0000313" key="2">
    <source>
        <dbReference type="EMBL" id="ETV76118.1"/>
    </source>
</evidence>
<proteinExistence type="predicted"/>
<dbReference type="AlphaFoldDB" id="W4GB05"/>
<organism evidence="2">
    <name type="scientific">Aphanomyces astaci</name>
    <name type="common">Crayfish plague agent</name>
    <dbReference type="NCBI Taxonomy" id="112090"/>
    <lineage>
        <taxon>Eukaryota</taxon>
        <taxon>Sar</taxon>
        <taxon>Stramenopiles</taxon>
        <taxon>Oomycota</taxon>
        <taxon>Saprolegniomycetes</taxon>
        <taxon>Saprolegniales</taxon>
        <taxon>Verrucalvaceae</taxon>
        <taxon>Aphanomyces</taxon>
    </lineage>
</organism>
<name>W4GB05_APHAT</name>
<dbReference type="EMBL" id="KI913137">
    <property type="protein sequence ID" value="ETV76118.1"/>
    <property type="molecule type" value="Genomic_DNA"/>
</dbReference>
<dbReference type="GeneID" id="20811648"/>
<feature type="compositionally biased region" description="Low complexity" evidence="1">
    <location>
        <begin position="13"/>
        <end position="26"/>
    </location>
</feature>
<accession>W4GB05</accession>
<gene>
    <name evidence="2" type="ORF">H257_09652</name>
</gene>
<evidence type="ECO:0000256" key="1">
    <source>
        <dbReference type="SAM" id="MobiDB-lite"/>
    </source>
</evidence>
<protein>
    <submittedName>
        <fullName evidence="2">Uncharacterized protein</fullName>
    </submittedName>
</protein>
<dbReference type="VEuPathDB" id="FungiDB:H257_09652"/>
<feature type="region of interest" description="Disordered" evidence="1">
    <location>
        <begin position="13"/>
        <end position="35"/>
    </location>
</feature>
<dbReference type="RefSeq" id="XP_009834243.1">
    <property type="nucleotide sequence ID" value="XM_009835941.1"/>
</dbReference>